<protein>
    <submittedName>
        <fullName evidence="2">Uncharacterized protein</fullName>
    </submittedName>
</protein>
<sequence>MVLKTYQKFQIGNYGLAFSHTFATGVSTGILHGTGAASYGEDYSLWAKIASMEIHQHIQAAQQMWNHPLFLPATIMQHHLIRSDYFCTVVLCNMFTDMQQQLGTTRSGRLYRTEGESSLATDAPVPQAKDSLRDLTIQMNSLMHELIEFCAVSNWQHACLKHLGDILTEIEDANQCSIYNNAMRLTLQRLLVLAESLRRGNNATREHGQADMNILYSLISQVDNRLNARMAAASSHDIAAMKTLAFLTTLFSPGTFIASLFSTSIFD</sequence>
<keyword evidence="1" id="KW-0812">Transmembrane</keyword>
<dbReference type="OrthoDB" id="1046782at2759"/>
<evidence type="ECO:0000313" key="2">
    <source>
        <dbReference type="EMBL" id="KAF2036500.1"/>
    </source>
</evidence>
<proteinExistence type="predicted"/>
<dbReference type="AlphaFoldDB" id="A0A9P4HN05"/>
<evidence type="ECO:0000256" key="1">
    <source>
        <dbReference type="SAM" id="Phobius"/>
    </source>
</evidence>
<dbReference type="EMBL" id="ML978154">
    <property type="protein sequence ID" value="KAF2036500.1"/>
    <property type="molecule type" value="Genomic_DNA"/>
</dbReference>
<gene>
    <name evidence="2" type="ORF">EK21DRAFT_83465</name>
</gene>
<keyword evidence="1" id="KW-1133">Transmembrane helix</keyword>
<organism evidence="2 3">
    <name type="scientific">Setomelanomma holmii</name>
    <dbReference type="NCBI Taxonomy" id="210430"/>
    <lineage>
        <taxon>Eukaryota</taxon>
        <taxon>Fungi</taxon>
        <taxon>Dikarya</taxon>
        <taxon>Ascomycota</taxon>
        <taxon>Pezizomycotina</taxon>
        <taxon>Dothideomycetes</taxon>
        <taxon>Pleosporomycetidae</taxon>
        <taxon>Pleosporales</taxon>
        <taxon>Pleosporineae</taxon>
        <taxon>Phaeosphaeriaceae</taxon>
        <taxon>Setomelanomma</taxon>
    </lineage>
</organism>
<accession>A0A9P4HN05</accession>
<feature type="transmembrane region" description="Helical" evidence="1">
    <location>
        <begin position="244"/>
        <end position="266"/>
    </location>
</feature>
<dbReference type="Proteomes" id="UP000799777">
    <property type="component" value="Unassembled WGS sequence"/>
</dbReference>
<dbReference type="Gene3D" id="1.20.58.340">
    <property type="entry name" value="Magnesium transport protein CorA, transmembrane region"/>
    <property type="match status" value="1"/>
</dbReference>
<name>A0A9P4HN05_9PLEO</name>
<comment type="caution">
    <text evidence="2">The sequence shown here is derived from an EMBL/GenBank/DDBJ whole genome shotgun (WGS) entry which is preliminary data.</text>
</comment>
<keyword evidence="1" id="KW-0472">Membrane</keyword>
<reference evidence="2" key="1">
    <citation type="journal article" date="2020" name="Stud. Mycol.">
        <title>101 Dothideomycetes genomes: a test case for predicting lifestyles and emergence of pathogens.</title>
        <authorList>
            <person name="Haridas S."/>
            <person name="Albert R."/>
            <person name="Binder M."/>
            <person name="Bloem J."/>
            <person name="Labutti K."/>
            <person name="Salamov A."/>
            <person name="Andreopoulos B."/>
            <person name="Baker S."/>
            <person name="Barry K."/>
            <person name="Bills G."/>
            <person name="Bluhm B."/>
            <person name="Cannon C."/>
            <person name="Castanera R."/>
            <person name="Culley D."/>
            <person name="Daum C."/>
            <person name="Ezra D."/>
            <person name="Gonzalez J."/>
            <person name="Henrissat B."/>
            <person name="Kuo A."/>
            <person name="Liang C."/>
            <person name="Lipzen A."/>
            <person name="Lutzoni F."/>
            <person name="Magnuson J."/>
            <person name="Mondo S."/>
            <person name="Nolan M."/>
            <person name="Ohm R."/>
            <person name="Pangilinan J."/>
            <person name="Park H.-J."/>
            <person name="Ramirez L."/>
            <person name="Alfaro M."/>
            <person name="Sun H."/>
            <person name="Tritt A."/>
            <person name="Yoshinaga Y."/>
            <person name="Zwiers L.-H."/>
            <person name="Turgeon B."/>
            <person name="Goodwin S."/>
            <person name="Spatafora J."/>
            <person name="Crous P."/>
            <person name="Grigoriev I."/>
        </authorList>
    </citation>
    <scope>NUCLEOTIDE SEQUENCE</scope>
    <source>
        <strain evidence="2">CBS 110217</strain>
    </source>
</reference>
<keyword evidence="3" id="KW-1185">Reference proteome</keyword>
<evidence type="ECO:0000313" key="3">
    <source>
        <dbReference type="Proteomes" id="UP000799777"/>
    </source>
</evidence>